<feature type="transmembrane region" description="Helical" evidence="1">
    <location>
        <begin position="151"/>
        <end position="172"/>
    </location>
</feature>
<feature type="transmembrane region" description="Helical" evidence="1">
    <location>
        <begin position="113"/>
        <end position="131"/>
    </location>
</feature>
<dbReference type="EMBL" id="MKQS01000017">
    <property type="protein sequence ID" value="OFE43089.1"/>
    <property type="molecule type" value="Genomic_DNA"/>
</dbReference>
<feature type="transmembrane region" description="Helical" evidence="1">
    <location>
        <begin position="14"/>
        <end position="32"/>
    </location>
</feature>
<feature type="transmembrane region" description="Helical" evidence="1">
    <location>
        <begin position="44"/>
        <end position="67"/>
    </location>
</feature>
<evidence type="ECO:0000313" key="2">
    <source>
        <dbReference type="EMBL" id="OFE43089.1"/>
    </source>
</evidence>
<sequence>MNPYDLILYIYENYFLYILISILFFFLLYFLFKSQILSFYDPIIFFICFTFGTSYAVVVLLFIGGIIATKYFVLIFSSFIFLLLGSYLGFYSKKINFGMRRLDLYLNEISIKILLNFLIIFYFLLLLYYIYNVNFTLFFISRFEANKGFGHLVRIMEVIRCFVIASLTIFLFKGGNKILKSITLLIFILVSSLVTGAKFAILESIYLAIITYMLFYGKFIKLQLKSILSGLVILLLVVFSSLFFSNRLAESMDYSSQYTKYNPAVEMLLSRVIANGDMYYLGLSNLVLDKVVDKDSSFIELIARPYLGSGVTDNIFNNNGRETITIGRAIWEYWYPNSLSGGSTDHFDLAAYSYFGYIGGSFFVFYLGFILGRINKMKINLYNTNKQNFTSIVFFALIYSKIYQLLLSPVVGVVALIDIFLIFLILIVFSKLFRHEA</sequence>
<accession>A0A1E8E0J1</accession>
<dbReference type="Proteomes" id="UP000186931">
    <property type="component" value="Unassembled WGS sequence"/>
</dbReference>
<evidence type="ECO:0008006" key="4">
    <source>
        <dbReference type="Google" id="ProtNLM"/>
    </source>
</evidence>
<keyword evidence="1" id="KW-0472">Membrane</keyword>
<dbReference type="RefSeq" id="WP_070154940.1">
    <property type="nucleotide sequence ID" value="NZ_MKQS01000017.1"/>
</dbReference>
<dbReference type="STRING" id="202956.BJN41_10675"/>
<keyword evidence="1" id="KW-0812">Transmembrane</keyword>
<reference evidence="2 3" key="1">
    <citation type="submission" date="2016-10" db="EMBL/GenBank/DDBJ databases">
        <title>Genome of airborne Acinetobacter sp. 5-2Ac02 in the hospital environment: Species near to Acinetobacter towneri.</title>
        <authorList>
            <person name="Barbosa B."/>
            <person name="Fernandez-Garcia L."/>
            <person name="Gato E."/>
            <person name="Leao R."/>
            <person name="Albano R."/>
            <person name="Fernandez B."/>
            <person name="Fernandez-Cuenca F."/>
            <person name="Marques E."/>
            <person name="Tomas M."/>
        </authorList>
    </citation>
    <scope>NUCLEOTIDE SEQUENCE [LARGE SCALE GENOMIC DNA]</scope>
    <source>
        <strain evidence="2 3">5-2Ac02</strain>
    </source>
</reference>
<evidence type="ECO:0000256" key="1">
    <source>
        <dbReference type="SAM" id="Phobius"/>
    </source>
</evidence>
<name>A0A1E8E0J1_9GAMM</name>
<feature type="transmembrane region" description="Helical" evidence="1">
    <location>
        <begin position="389"/>
        <end position="407"/>
    </location>
</feature>
<comment type="caution">
    <text evidence="2">The sequence shown here is derived from an EMBL/GenBank/DDBJ whole genome shotgun (WGS) entry which is preliminary data.</text>
</comment>
<feature type="transmembrane region" description="Helical" evidence="1">
    <location>
        <begin position="227"/>
        <end position="248"/>
    </location>
</feature>
<feature type="transmembrane region" description="Helical" evidence="1">
    <location>
        <begin position="73"/>
        <end position="92"/>
    </location>
</feature>
<feature type="transmembrane region" description="Helical" evidence="1">
    <location>
        <begin position="413"/>
        <end position="433"/>
    </location>
</feature>
<protein>
    <recommendedName>
        <fullName evidence="4">Oligosaccharide repeat unit polymerase</fullName>
    </recommendedName>
</protein>
<dbReference type="AlphaFoldDB" id="A0A1E8E0J1"/>
<feature type="transmembrane region" description="Helical" evidence="1">
    <location>
        <begin position="184"/>
        <end position="215"/>
    </location>
</feature>
<proteinExistence type="predicted"/>
<feature type="transmembrane region" description="Helical" evidence="1">
    <location>
        <begin position="349"/>
        <end position="369"/>
    </location>
</feature>
<organism evidence="2 3">
    <name type="scientific">Acinetobacter towneri</name>
    <dbReference type="NCBI Taxonomy" id="202956"/>
    <lineage>
        <taxon>Bacteria</taxon>
        <taxon>Pseudomonadati</taxon>
        <taxon>Pseudomonadota</taxon>
        <taxon>Gammaproteobacteria</taxon>
        <taxon>Moraxellales</taxon>
        <taxon>Moraxellaceae</taxon>
        <taxon>Acinetobacter</taxon>
    </lineage>
</organism>
<gene>
    <name evidence="2" type="ORF">BJN41_10675</name>
</gene>
<keyword evidence="1" id="KW-1133">Transmembrane helix</keyword>
<evidence type="ECO:0000313" key="3">
    <source>
        <dbReference type="Proteomes" id="UP000186931"/>
    </source>
</evidence>
<feature type="transmembrane region" description="Helical" evidence="1">
    <location>
        <begin position="268"/>
        <end position="288"/>
    </location>
</feature>